<name>A0A2W2F9B0_9ACTN</name>
<dbReference type="GO" id="GO:0004177">
    <property type="term" value="F:aminopeptidase activity"/>
    <property type="evidence" value="ECO:0007669"/>
    <property type="project" value="UniProtKB-KW"/>
</dbReference>
<comment type="cofactor">
    <cofactor evidence="1">
        <name>Zn(2+)</name>
        <dbReference type="ChEBI" id="CHEBI:29105"/>
    </cofactor>
</comment>
<dbReference type="RefSeq" id="WP_111170651.1">
    <property type="nucleotide sequence ID" value="NZ_POUA01000308.1"/>
</dbReference>
<keyword evidence="6 9" id="KW-0732">Signal</keyword>
<keyword evidence="4" id="KW-0645">Protease</keyword>
<keyword evidence="13" id="KW-1185">Reference proteome</keyword>
<organism evidence="12 13">
    <name type="scientific">Spongiactinospora gelatinilytica</name>
    <dbReference type="NCBI Taxonomy" id="2666298"/>
    <lineage>
        <taxon>Bacteria</taxon>
        <taxon>Bacillati</taxon>
        <taxon>Actinomycetota</taxon>
        <taxon>Actinomycetes</taxon>
        <taxon>Streptosporangiales</taxon>
        <taxon>Streptosporangiaceae</taxon>
        <taxon>Spongiactinospora</taxon>
    </lineage>
</organism>
<evidence type="ECO:0000256" key="1">
    <source>
        <dbReference type="ARBA" id="ARBA00001947"/>
    </source>
</evidence>
<feature type="domain" description="PA" evidence="10">
    <location>
        <begin position="157"/>
        <end position="241"/>
    </location>
</feature>
<dbReference type="SUPFAM" id="SSF53187">
    <property type="entry name" value="Zn-dependent exopeptidases"/>
    <property type="match status" value="1"/>
</dbReference>
<dbReference type="EMBL" id="POUA01000308">
    <property type="protein sequence ID" value="PZG32452.1"/>
    <property type="molecule type" value="Genomic_DNA"/>
</dbReference>
<feature type="chain" id="PRO_5016021631" evidence="9">
    <location>
        <begin position="32"/>
        <end position="520"/>
    </location>
</feature>
<dbReference type="SUPFAM" id="SSF52025">
    <property type="entry name" value="PA domain"/>
    <property type="match status" value="1"/>
</dbReference>
<keyword evidence="8" id="KW-0862">Zinc</keyword>
<dbReference type="InterPro" id="IPR041756">
    <property type="entry name" value="M28_SGAP-like"/>
</dbReference>
<dbReference type="InterPro" id="IPR007484">
    <property type="entry name" value="Peptidase_M28"/>
</dbReference>
<dbReference type="GO" id="GO:0008235">
    <property type="term" value="F:metalloexopeptidase activity"/>
    <property type="evidence" value="ECO:0007669"/>
    <property type="project" value="InterPro"/>
</dbReference>
<dbReference type="CDD" id="cd03876">
    <property type="entry name" value="M28_SGAP_like"/>
    <property type="match status" value="1"/>
</dbReference>
<evidence type="ECO:0000256" key="3">
    <source>
        <dbReference type="ARBA" id="ARBA00022438"/>
    </source>
</evidence>
<dbReference type="AlphaFoldDB" id="A0A2W2F9B0"/>
<gene>
    <name evidence="12" type="ORF">C1I98_29370</name>
</gene>
<evidence type="ECO:0000256" key="4">
    <source>
        <dbReference type="ARBA" id="ARBA00022670"/>
    </source>
</evidence>
<dbReference type="Gene3D" id="3.50.30.30">
    <property type="match status" value="1"/>
</dbReference>
<dbReference type="PANTHER" id="PTHR12147:SF26">
    <property type="entry name" value="PEPTIDASE M28 DOMAIN-CONTAINING PROTEIN"/>
    <property type="match status" value="1"/>
</dbReference>
<keyword evidence="3 12" id="KW-0031">Aminopeptidase</keyword>
<dbReference type="FunFam" id="3.40.630.10:FF:000054">
    <property type="entry name" value="Peptide hydrolase"/>
    <property type="match status" value="1"/>
</dbReference>
<evidence type="ECO:0000256" key="9">
    <source>
        <dbReference type="SAM" id="SignalP"/>
    </source>
</evidence>
<dbReference type="Proteomes" id="UP000248544">
    <property type="component" value="Unassembled WGS sequence"/>
</dbReference>
<sequence length="520" mass="54398">MRLSLRQRVVRAVTLATALTLPLAFAPPASAQSGPVADIFAKLLEKSVTGANVKKHLNALQSIADANGGNRAAGTPGYDASVAYVAGKLRKAGYRVSTTDVQFPKSWEELSPPVLEQVAPTPTTYATPADFVTVISSGSGDVTAEVQVVDPTLPPTPTPSSTAGCEAADWAGFVPGRIALIQRGTCSYAQKADNAKAAGAAAVIFFNEGQPGRTDAYAFDIAEWRYGFPVVFTSFAVGSDLADSPGTRVRVRTDTEVELGTTRNVIAETRGGDRDDVVMVGAHLDSVHEGPGINDNGSGTAAVLEVALRLSHFPVRNKVRFAFWGAEELGILGSEQYVAELSPAERDRIRLYLNFDMVASPNYAYKLYDGDNSDNVGSPAGPEGSAQIEKRLARFFDRRRLGHVGTDFDGRSDYGPFIANGIPAGGIFTGAEGIKTEAEAKLFGGQAGVAYDSCYHQACDTITNINATALDVNADAIAVATATYAFDLSSIPRRAATATAATGTGTGTGTTVPLKGASAS</sequence>
<keyword evidence="5" id="KW-0479">Metal-binding</keyword>
<comment type="caution">
    <text evidence="12">The sequence shown here is derived from an EMBL/GenBank/DDBJ whole genome shotgun (WGS) entry which is preliminary data.</text>
</comment>
<dbReference type="Pfam" id="PF02225">
    <property type="entry name" value="PA"/>
    <property type="match status" value="1"/>
</dbReference>
<dbReference type="Gene3D" id="3.40.630.10">
    <property type="entry name" value="Zn peptidases"/>
    <property type="match status" value="2"/>
</dbReference>
<evidence type="ECO:0000313" key="12">
    <source>
        <dbReference type="EMBL" id="PZG32452.1"/>
    </source>
</evidence>
<dbReference type="InterPro" id="IPR045175">
    <property type="entry name" value="M28_fam"/>
</dbReference>
<evidence type="ECO:0000256" key="5">
    <source>
        <dbReference type="ARBA" id="ARBA00022723"/>
    </source>
</evidence>
<dbReference type="InterPro" id="IPR003137">
    <property type="entry name" value="PA_domain"/>
</dbReference>
<evidence type="ECO:0000313" key="13">
    <source>
        <dbReference type="Proteomes" id="UP000248544"/>
    </source>
</evidence>
<accession>A0A2W2F9B0</accession>
<evidence type="ECO:0000259" key="11">
    <source>
        <dbReference type="Pfam" id="PF04389"/>
    </source>
</evidence>
<evidence type="ECO:0000256" key="8">
    <source>
        <dbReference type="ARBA" id="ARBA00022833"/>
    </source>
</evidence>
<protein>
    <submittedName>
        <fullName evidence="12">Aminopeptidase</fullName>
    </submittedName>
</protein>
<evidence type="ECO:0000259" key="10">
    <source>
        <dbReference type="Pfam" id="PF02225"/>
    </source>
</evidence>
<comment type="similarity">
    <text evidence="2">Belongs to the peptidase M28 family. M28A subfamily.</text>
</comment>
<feature type="domain" description="Peptidase M28" evidence="11">
    <location>
        <begin position="264"/>
        <end position="479"/>
    </location>
</feature>
<dbReference type="Pfam" id="PF04389">
    <property type="entry name" value="Peptidase_M28"/>
    <property type="match status" value="1"/>
</dbReference>
<evidence type="ECO:0000256" key="7">
    <source>
        <dbReference type="ARBA" id="ARBA00022801"/>
    </source>
</evidence>
<evidence type="ECO:0000256" key="2">
    <source>
        <dbReference type="ARBA" id="ARBA00005957"/>
    </source>
</evidence>
<proteinExistence type="inferred from homology"/>
<dbReference type="GO" id="GO:0046872">
    <property type="term" value="F:metal ion binding"/>
    <property type="evidence" value="ECO:0007669"/>
    <property type="project" value="UniProtKB-KW"/>
</dbReference>
<reference evidence="12 13" key="1">
    <citation type="submission" date="2018-01" db="EMBL/GenBank/DDBJ databases">
        <title>Draft genome sequence of Sphaerisporangium sp. 7K107.</title>
        <authorList>
            <person name="Sahin N."/>
            <person name="Saygin H."/>
            <person name="Ay H."/>
        </authorList>
    </citation>
    <scope>NUCLEOTIDE SEQUENCE [LARGE SCALE GENOMIC DNA]</scope>
    <source>
        <strain evidence="12 13">7K107</strain>
    </source>
</reference>
<feature type="signal peptide" evidence="9">
    <location>
        <begin position="1"/>
        <end position="31"/>
    </location>
</feature>
<dbReference type="PANTHER" id="PTHR12147">
    <property type="entry name" value="METALLOPEPTIDASE M28 FAMILY MEMBER"/>
    <property type="match status" value="1"/>
</dbReference>
<evidence type="ECO:0000256" key="6">
    <source>
        <dbReference type="ARBA" id="ARBA00022729"/>
    </source>
</evidence>
<keyword evidence="7" id="KW-0378">Hydrolase</keyword>
<dbReference type="GO" id="GO:0006508">
    <property type="term" value="P:proteolysis"/>
    <property type="evidence" value="ECO:0007669"/>
    <property type="project" value="UniProtKB-KW"/>
</dbReference>
<dbReference type="InterPro" id="IPR046450">
    <property type="entry name" value="PA_dom_sf"/>
</dbReference>